<feature type="coiled-coil region" evidence="1">
    <location>
        <begin position="211"/>
        <end position="238"/>
    </location>
</feature>
<keyword evidence="1" id="KW-0175">Coiled coil</keyword>
<gene>
    <name evidence="3" type="ORF">QYT958_LOCUS32929</name>
</gene>
<feature type="coiled-coil region" evidence="1">
    <location>
        <begin position="63"/>
        <end position="90"/>
    </location>
</feature>
<evidence type="ECO:0000313" key="4">
    <source>
        <dbReference type="Proteomes" id="UP000663848"/>
    </source>
</evidence>
<feature type="non-terminal residue" evidence="3">
    <location>
        <position position="1"/>
    </location>
</feature>
<feature type="non-terminal residue" evidence="3">
    <location>
        <position position="591"/>
    </location>
</feature>
<name>A0A821XLY8_9BILA</name>
<dbReference type="EMBL" id="CAJOBR010021990">
    <property type="protein sequence ID" value="CAF4943468.1"/>
    <property type="molecule type" value="Genomic_DNA"/>
</dbReference>
<feature type="region of interest" description="Disordered" evidence="2">
    <location>
        <begin position="90"/>
        <end position="109"/>
    </location>
</feature>
<evidence type="ECO:0000256" key="1">
    <source>
        <dbReference type="SAM" id="Coils"/>
    </source>
</evidence>
<accession>A0A821XLY8</accession>
<comment type="caution">
    <text evidence="3">The sequence shown here is derived from an EMBL/GenBank/DDBJ whole genome shotgun (WGS) entry which is preliminary data.</text>
</comment>
<dbReference type="AlphaFoldDB" id="A0A821XLY8"/>
<evidence type="ECO:0000313" key="3">
    <source>
        <dbReference type="EMBL" id="CAF4943468.1"/>
    </source>
</evidence>
<protein>
    <submittedName>
        <fullName evidence="3">Uncharacterized protein</fullName>
    </submittedName>
</protein>
<organism evidence="3 4">
    <name type="scientific">Rotaria socialis</name>
    <dbReference type="NCBI Taxonomy" id="392032"/>
    <lineage>
        <taxon>Eukaryota</taxon>
        <taxon>Metazoa</taxon>
        <taxon>Spiralia</taxon>
        <taxon>Gnathifera</taxon>
        <taxon>Rotifera</taxon>
        <taxon>Eurotatoria</taxon>
        <taxon>Bdelloidea</taxon>
        <taxon>Philodinida</taxon>
        <taxon>Philodinidae</taxon>
        <taxon>Rotaria</taxon>
    </lineage>
</organism>
<proteinExistence type="predicted"/>
<dbReference type="Proteomes" id="UP000663848">
    <property type="component" value="Unassembled WGS sequence"/>
</dbReference>
<evidence type="ECO:0000256" key="2">
    <source>
        <dbReference type="SAM" id="MobiDB-lite"/>
    </source>
</evidence>
<feature type="compositionally biased region" description="Polar residues" evidence="2">
    <location>
        <begin position="95"/>
        <end position="104"/>
    </location>
</feature>
<reference evidence="3" key="1">
    <citation type="submission" date="2021-02" db="EMBL/GenBank/DDBJ databases">
        <authorList>
            <person name="Nowell W R."/>
        </authorList>
    </citation>
    <scope>NUCLEOTIDE SEQUENCE</scope>
</reference>
<sequence>LIMNNFTFNNTDWCDDIFDIVIIDDDNDDDKKEVERMILEDYYEDFDIHFKQDADDDDDDEEIFEVNENVQEEEEEEEVLSQKLIELSTEGQKRPLTTPTSSQEENSRKKRICLTTDVDVKQPSNQITSYLETMDEMFHHTMVNLMIPRSDLQAIIKYKHQMKVIQLNLQRWTRYYEIGVEEQLWSIEVKEKFSMKTSDEKQYAIYIQQFLDELDQQFEHLQQQLNSDKKNLSQLTDHIEHQLDEFIQNYRLVPYTMKSDYQLARFDYEYQDQLLEREFLQLQPTDEQIEFNKNLYKLYYEYQTAKKELIELKHRIQCNYPTQQSVTQALSMLSRTIPTTVVNPNFYHQEIDQDEKKLQEYLNNFMMKSIQEAEKKISQCRILFQQQQKLSQSILASSSLIDILYRRYELSKISFSPTIIVHASMHVFNKEHLRLLSRGPSYVPSYQMTKKQNLEKNYKQLQHDLNLLFVRSNVNMVQSMFLQKKIKDLYMEMFSTIIPSKSMYERAHYEQQLIATIRKDLKRFDLILRRTHDQRNVFYLGDRKSFEIVSNQFMLETDLFEIDMTIDKENLQATRVYLTNKIKLMNCEFEN</sequence>